<keyword evidence="1" id="KW-0812">Transmembrane</keyword>
<accession>A0A9X0BR78</accession>
<keyword evidence="3" id="KW-1185">Reference proteome</keyword>
<evidence type="ECO:0000313" key="2">
    <source>
        <dbReference type="EMBL" id="KAJ5479795.1"/>
    </source>
</evidence>
<proteinExistence type="predicted"/>
<reference evidence="2" key="2">
    <citation type="journal article" date="2023" name="IMA Fungus">
        <title>Comparative genomic study of the Penicillium genus elucidates a diverse pangenome and 15 lateral gene transfer events.</title>
        <authorList>
            <person name="Petersen C."/>
            <person name="Sorensen T."/>
            <person name="Nielsen M.R."/>
            <person name="Sondergaard T.E."/>
            <person name="Sorensen J.L."/>
            <person name="Fitzpatrick D.A."/>
            <person name="Frisvad J.C."/>
            <person name="Nielsen K.L."/>
        </authorList>
    </citation>
    <scope>NUCLEOTIDE SEQUENCE</scope>
    <source>
        <strain evidence="2">IBT 17660</strain>
    </source>
</reference>
<keyword evidence="1" id="KW-0472">Membrane</keyword>
<evidence type="ECO:0000256" key="1">
    <source>
        <dbReference type="SAM" id="Phobius"/>
    </source>
</evidence>
<dbReference type="AlphaFoldDB" id="A0A9X0BR78"/>
<dbReference type="EMBL" id="JAPWDO010000003">
    <property type="protein sequence ID" value="KAJ5479795.1"/>
    <property type="molecule type" value="Genomic_DNA"/>
</dbReference>
<dbReference type="OrthoDB" id="3687641at2759"/>
<sequence>MTSTPNDAEHLLSQYEKDDLPYSQSTTSRWKQAVPWILAGIFGLIGSLAWLRHRITSVASQISSEKVVNKCQIASARKLIEFEKRQMKASDDHLYVGTPSQEVDDAWIRLIHGLVHFGKGPLMTLIKPL</sequence>
<comment type="caution">
    <text evidence="2">The sequence shown here is derived from an EMBL/GenBank/DDBJ whole genome shotgun (WGS) entry which is preliminary data.</text>
</comment>
<organism evidence="2 3">
    <name type="scientific">Penicillium desertorum</name>
    <dbReference type="NCBI Taxonomy" id="1303715"/>
    <lineage>
        <taxon>Eukaryota</taxon>
        <taxon>Fungi</taxon>
        <taxon>Dikarya</taxon>
        <taxon>Ascomycota</taxon>
        <taxon>Pezizomycotina</taxon>
        <taxon>Eurotiomycetes</taxon>
        <taxon>Eurotiomycetidae</taxon>
        <taxon>Eurotiales</taxon>
        <taxon>Aspergillaceae</taxon>
        <taxon>Penicillium</taxon>
    </lineage>
</organism>
<evidence type="ECO:0000313" key="3">
    <source>
        <dbReference type="Proteomes" id="UP001147760"/>
    </source>
</evidence>
<reference evidence="2" key="1">
    <citation type="submission" date="2022-12" db="EMBL/GenBank/DDBJ databases">
        <authorList>
            <person name="Petersen C."/>
        </authorList>
    </citation>
    <scope>NUCLEOTIDE SEQUENCE</scope>
    <source>
        <strain evidence="2">IBT 17660</strain>
    </source>
</reference>
<feature type="transmembrane region" description="Helical" evidence="1">
    <location>
        <begin position="33"/>
        <end position="51"/>
    </location>
</feature>
<name>A0A9X0BR78_9EURO</name>
<dbReference type="Proteomes" id="UP001147760">
    <property type="component" value="Unassembled WGS sequence"/>
</dbReference>
<keyword evidence="1" id="KW-1133">Transmembrane helix</keyword>
<gene>
    <name evidence="2" type="ORF">N7530_005304</name>
</gene>
<protein>
    <submittedName>
        <fullName evidence="2">Uncharacterized protein</fullName>
    </submittedName>
</protein>